<accession>A0A6P1BG77</accession>
<gene>
    <name evidence="5" type="ORF">FNJ47_15750</name>
</gene>
<feature type="domain" description="HTH araC/xylS-type" evidence="4">
    <location>
        <begin position="286"/>
        <end position="383"/>
    </location>
</feature>
<evidence type="ECO:0000256" key="2">
    <source>
        <dbReference type="ARBA" id="ARBA00023125"/>
    </source>
</evidence>
<keyword evidence="2" id="KW-0238">DNA-binding</keyword>
<protein>
    <submittedName>
        <fullName evidence="5">AraC family transcriptional regulator</fullName>
    </submittedName>
</protein>
<evidence type="ECO:0000259" key="4">
    <source>
        <dbReference type="PROSITE" id="PS01124"/>
    </source>
</evidence>
<name>A0A6P1BG77_9BRAD</name>
<keyword evidence="3" id="KW-0804">Transcription</keyword>
<dbReference type="PROSITE" id="PS01124">
    <property type="entry name" value="HTH_ARAC_FAMILY_2"/>
    <property type="match status" value="1"/>
</dbReference>
<organism evidence="5 6">
    <name type="scientific">Bradyrhizobium uaiense</name>
    <dbReference type="NCBI Taxonomy" id="2594946"/>
    <lineage>
        <taxon>Bacteria</taxon>
        <taxon>Pseudomonadati</taxon>
        <taxon>Pseudomonadota</taxon>
        <taxon>Alphaproteobacteria</taxon>
        <taxon>Hyphomicrobiales</taxon>
        <taxon>Nitrobacteraceae</taxon>
        <taxon>Bradyrhizobium</taxon>
    </lineage>
</organism>
<dbReference type="EMBL" id="VKHP01000054">
    <property type="protein sequence ID" value="NEU97249.1"/>
    <property type="molecule type" value="Genomic_DNA"/>
</dbReference>
<dbReference type="AlphaFoldDB" id="A0A6P1BG77"/>
<evidence type="ECO:0000256" key="3">
    <source>
        <dbReference type="ARBA" id="ARBA00023163"/>
    </source>
</evidence>
<dbReference type="Pfam" id="PF12833">
    <property type="entry name" value="HTH_18"/>
    <property type="match status" value="1"/>
</dbReference>
<dbReference type="SMART" id="SM00342">
    <property type="entry name" value="HTH_ARAC"/>
    <property type="match status" value="1"/>
</dbReference>
<dbReference type="Proteomes" id="UP000468531">
    <property type="component" value="Unassembled WGS sequence"/>
</dbReference>
<proteinExistence type="predicted"/>
<evidence type="ECO:0000256" key="1">
    <source>
        <dbReference type="ARBA" id="ARBA00023015"/>
    </source>
</evidence>
<dbReference type="SUPFAM" id="SSF46689">
    <property type="entry name" value="Homeodomain-like"/>
    <property type="match status" value="1"/>
</dbReference>
<comment type="caution">
    <text evidence="5">The sequence shown here is derived from an EMBL/GenBank/DDBJ whole genome shotgun (WGS) entry which is preliminary data.</text>
</comment>
<dbReference type="PANTHER" id="PTHR47894:SF1">
    <property type="entry name" value="HTH-TYPE TRANSCRIPTIONAL REGULATOR VQSM"/>
    <property type="match status" value="1"/>
</dbReference>
<dbReference type="InterPro" id="IPR018060">
    <property type="entry name" value="HTH_AraC"/>
</dbReference>
<keyword evidence="6" id="KW-1185">Reference proteome</keyword>
<sequence length="383" mass="42436">MFQGVGERTSAQAKFAALRDPGKGCFTLQPTMRLKKPLGSRHDILTVGTSDKVYETTKLGAVFDMLAGAGVPADAILRDTKIPLADVHSPQARISLTQLTKVCQNALRLSTDRHLPYRIGASIHISTYGMYGYALLCCPDFRKAMEFAMRYHALAAPLATIDFTEDKASARWTIEPNLHAQADSALYRFVTEMQIGIHISLMRDIMGSGFAPTEITLAYSQGPDFELPLDHVGCPVRFDQPASQIVFKAQWLDRSADLGNKTTYPTIVALCDDLLGDLRLRTGVAGKIRAILLRDIANPPTFEAIAKLLGVNDRSLRRQLRLQGFSFRGLHDELRTQIALKYLRNTTLANDDIALALGFSDAANFRRAFHRWTNKAPSDIRGE</sequence>
<dbReference type="GO" id="GO:0003700">
    <property type="term" value="F:DNA-binding transcription factor activity"/>
    <property type="evidence" value="ECO:0007669"/>
    <property type="project" value="InterPro"/>
</dbReference>
<dbReference type="InterPro" id="IPR009057">
    <property type="entry name" value="Homeodomain-like_sf"/>
</dbReference>
<dbReference type="GO" id="GO:0005829">
    <property type="term" value="C:cytosol"/>
    <property type="evidence" value="ECO:0007669"/>
    <property type="project" value="TreeGrafter"/>
</dbReference>
<keyword evidence="1" id="KW-0805">Transcription regulation</keyword>
<evidence type="ECO:0000313" key="5">
    <source>
        <dbReference type="EMBL" id="NEU97249.1"/>
    </source>
</evidence>
<dbReference type="GO" id="GO:0000976">
    <property type="term" value="F:transcription cis-regulatory region binding"/>
    <property type="evidence" value="ECO:0007669"/>
    <property type="project" value="TreeGrafter"/>
</dbReference>
<evidence type="ECO:0000313" key="6">
    <source>
        <dbReference type="Proteomes" id="UP000468531"/>
    </source>
</evidence>
<dbReference type="InterPro" id="IPR032687">
    <property type="entry name" value="AraC-type_N"/>
</dbReference>
<reference evidence="5 6" key="1">
    <citation type="journal article" date="2020" name="Arch. Microbiol.">
        <title>Bradyrhizobium uaiense sp. nov., a new highly efficient cowpea symbiont.</title>
        <authorList>
            <person name="Cabral Michel D."/>
            <person name="Azarias Guimaraes A."/>
            <person name="Martins da Costa E."/>
            <person name="Soares de Carvalho T."/>
            <person name="Balsanelli E."/>
            <person name="Willems A."/>
            <person name="Maltempi de Souza E."/>
            <person name="de Souza Moreira F.M."/>
        </authorList>
    </citation>
    <scope>NUCLEOTIDE SEQUENCE [LARGE SCALE GENOMIC DNA]</scope>
    <source>
        <strain evidence="5 6">UFLA 03-164</strain>
    </source>
</reference>
<dbReference type="Gene3D" id="1.10.10.60">
    <property type="entry name" value="Homeodomain-like"/>
    <property type="match status" value="1"/>
</dbReference>
<dbReference type="Pfam" id="PF12625">
    <property type="entry name" value="Arabinose_bd"/>
    <property type="match status" value="1"/>
</dbReference>
<dbReference type="PANTHER" id="PTHR47894">
    <property type="entry name" value="HTH-TYPE TRANSCRIPTIONAL REGULATOR GADX"/>
    <property type="match status" value="1"/>
</dbReference>